<comment type="caution">
    <text evidence="2">The sequence shown here is derived from an EMBL/GenBank/DDBJ whole genome shotgun (WGS) entry which is preliminary data.</text>
</comment>
<protein>
    <submittedName>
        <fullName evidence="2">Uncharacterized protein</fullName>
    </submittedName>
</protein>
<proteinExistence type="predicted"/>
<evidence type="ECO:0000313" key="2">
    <source>
        <dbReference type="EMBL" id="RCK80450.1"/>
    </source>
</evidence>
<organism evidence="2 3">
    <name type="scientific">Candidatus Ozemobacter sibiricus</name>
    <dbReference type="NCBI Taxonomy" id="2268124"/>
    <lineage>
        <taxon>Bacteria</taxon>
        <taxon>Candidatus Ozemobacteria</taxon>
        <taxon>Candidatus Ozemobacterales</taxon>
        <taxon>Candidatus Ozemobacteraceae</taxon>
        <taxon>Candidatus Ozemobacter</taxon>
    </lineage>
</organism>
<evidence type="ECO:0000256" key="1">
    <source>
        <dbReference type="SAM" id="MobiDB-lite"/>
    </source>
</evidence>
<name>A0A367ZQY2_9BACT</name>
<reference evidence="2 3" key="1">
    <citation type="submission" date="2018-05" db="EMBL/GenBank/DDBJ databases">
        <title>A metagenomic window into the 2 km-deep terrestrial subsurface aquifer revealed taxonomically and functionally diverse microbial community comprising novel uncultured bacterial lineages.</title>
        <authorList>
            <person name="Kadnikov V.V."/>
            <person name="Mardanov A.V."/>
            <person name="Beletsky A.V."/>
            <person name="Banks D."/>
            <person name="Pimenov N.V."/>
            <person name="Frank Y.A."/>
            <person name="Karnachuk O.V."/>
            <person name="Ravin N.V."/>
        </authorList>
    </citation>
    <scope>NUCLEOTIDE SEQUENCE [LARGE SCALE GENOMIC DNA]</scope>
    <source>
        <strain evidence="2">BY5</strain>
    </source>
</reference>
<sequence>MSLQKGASGLEFLPGDVQVDQREPQRGIDQVGRQRLGQLSGFGGLAAP</sequence>
<feature type="region of interest" description="Disordered" evidence="1">
    <location>
        <begin position="1"/>
        <end position="48"/>
    </location>
</feature>
<dbReference type="AlphaFoldDB" id="A0A367ZQY2"/>
<accession>A0A367ZQY2</accession>
<dbReference type="Proteomes" id="UP000252355">
    <property type="component" value="Unassembled WGS sequence"/>
</dbReference>
<dbReference type="EMBL" id="QOQW01000006">
    <property type="protein sequence ID" value="RCK80450.1"/>
    <property type="molecule type" value="Genomic_DNA"/>
</dbReference>
<evidence type="ECO:0000313" key="3">
    <source>
        <dbReference type="Proteomes" id="UP000252355"/>
    </source>
</evidence>
<gene>
    <name evidence="2" type="ORF">OZSIB_3196</name>
</gene>